<gene>
    <name evidence="2" type="ORF">EVAR_65330_1</name>
</gene>
<protein>
    <submittedName>
        <fullName evidence="2">Uncharacterized protein</fullName>
    </submittedName>
</protein>
<reference evidence="2 3" key="1">
    <citation type="journal article" date="2019" name="Commun. Biol.">
        <title>The bagworm genome reveals a unique fibroin gene that provides high tensile strength.</title>
        <authorList>
            <person name="Kono N."/>
            <person name="Nakamura H."/>
            <person name="Ohtoshi R."/>
            <person name="Tomita M."/>
            <person name="Numata K."/>
            <person name="Arakawa K."/>
        </authorList>
    </citation>
    <scope>NUCLEOTIDE SEQUENCE [LARGE SCALE GENOMIC DNA]</scope>
</reference>
<evidence type="ECO:0000256" key="1">
    <source>
        <dbReference type="SAM" id="MobiDB-lite"/>
    </source>
</evidence>
<evidence type="ECO:0000313" key="2">
    <source>
        <dbReference type="EMBL" id="GBP78820.1"/>
    </source>
</evidence>
<feature type="compositionally biased region" description="Basic residues" evidence="1">
    <location>
        <begin position="61"/>
        <end position="77"/>
    </location>
</feature>
<name>A0A4C1YUG5_EUMVA</name>
<feature type="region of interest" description="Disordered" evidence="1">
    <location>
        <begin position="50"/>
        <end position="81"/>
    </location>
</feature>
<evidence type="ECO:0000313" key="3">
    <source>
        <dbReference type="Proteomes" id="UP000299102"/>
    </source>
</evidence>
<dbReference type="Proteomes" id="UP000299102">
    <property type="component" value="Unassembled WGS sequence"/>
</dbReference>
<sequence>MICYDSINFIIKREGRYTSFVCFPEYGRDVAGAAGTRRQIRTPISVGNRMSQVVGTDPPRHPARPTRATPRRGRPGRGRGAETFNSILEFVPSLLHQFCASLAPRHGG</sequence>
<proteinExistence type="predicted"/>
<accession>A0A4C1YUG5</accession>
<organism evidence="2 3">
    <name type="scientific">Eumeta variegata</name>
    <name type="common">Bagworm moth</name>
    <name type="synonym">Eumeta japonica</name>
    <dbReference type="NCBI Taxonomy" id="151549"/>
    <lineage>
        <taxon>Eukaryota</taxon>
        <taxon>Metazoa</taxon>
        <taxon>Ecdysozoa</taxon>
        <taxon>Arthropoda</taxon>
        <taxon>Hexapoda</taxon>
        <taxon>Insecta</taxon>
        <taxon>Pterygota</taxon>
        <taxon>Neoptera</taxon>
        <taxon>Endopterygota</taxon>
        <taxon>Lepidoptera</taxon>
        <taxon>Glossata</taxon>
        <taxon>Ditrysia</taxon>
        <taxon>Tineoidea</taxon>
        <taxon>Psychidae</taxon>
        <taxon>Oiketicinae</taxon>
        <taxon>Eumeta</taxon>
    </lineage>
</organism>
<keyword evidence="3" id="KW-1185">Reference proteome</keyword>
<dbReference type="AlphaFoldDB" id="A0A4C1YUG5"/>
<comment type="caution">
    <text evidence="2">The sequence shown here is derived from an EMBL/GenBank/DDBJ whole genome shotgun (WGS) entry which is preliminary data.</text>
</comment>
<dbReference type="EMBL" id="BGZK01001387">
    <property type="protein sequence ID" value="GBP78820.1"/>
    <property type="molecule type" value="Genomic_DNA"/>
</dbReference>